<dbReference type="Pfam" id="PF01092">
    <property type="entry name" value="Ribosomal_S6e"/>
    <property type="match status" value="1"/>
</dbReference>
<dbReference type="PANTHER" id="PTHR11502">
    <property type="entry name" value="40S RIBOSOMAL PROTEIN S6"/>
    <property type="match status" value="1"/>
</dbReference>
<keyword evidence="2 4" id="KW-0689">Ribosomal protein</keyword>
<dbReference type="GO" id="GO:0005840">
    <property type="term" value="C:ribosome"/>
    <property type="evidence" value="ECO:0007669"/>
    <property type="project" value="UniProtKB-KW"/>
</dbReference>
<dbReference type="InterPro" id="IPR001377">
    <property type="entry name" value="Ribosomal_eS6"/>
</dbReference>
<dbReference type="PROSITE" id="PS00578">
    <property type="entry name" value="RIBOSOMAL_S6E"/>
    <property type="match status" value="1"/>
</dbReference>
<sequence length="215" mass="24676">MKLNIAYPTKGTQKMYTIDNLTAMKLYGMRLRQQFNGDLIGNGFEGYIFKITGGDDESGRPMKTGILSDKKVRLLLGGNTSGYRQREKGVRKRKTVRGSIIANDIAVLSLIILQEGTNPLPGLTDKVIPCSHLPKRAKALREMFNIPEGENIKKFIKNLIYEKAEDKTKIKFPTIKPTREDNSKYLLLKQQRKENKEARRAKTMALEKEYREKYF</sequence>
<accession>E3PYD3</accession>
<dbReference type="InterPro" id="IPR018282">
    <property type="entry name" value="Ribosomal_eS6_CS"/>
</dbReference>
<comment type="similarity">
    <text evidence="1 4">Belongs to the eukaryotic ribosomal protein eS6 family.</text>
</comment>
<proteinExistence type="inferred from homology"/>
<name>E3PYD3_9MICR</name>
<dbReference type="GO" id="GO:1990904">
    <property type="term" value="C:ribonucleoprotein complex"/>
    <property type="evidence" value="ECO:0007669"/>
    <property type="project" value="UniProtKB-KW"/>
</dbReference>
<evidence type="ECO:0000256" key="1">
    <source>
        <dbReference type="ARBA" id="ARBA00009312"/>
    </source>
</evidence>
<evidence type="ECO:0000313" key="5">
    <source>
        <dbReference type="EMBL" id="CBH28898.1"/>
    </source>
</evidence>
<dbReference type="SMART" id="SM01405">
    <property type="entry name" value="Ribosomal_S6e"/>
    <property type="match status" value="1"/>
</dbReference>
<dbReference type="AlphaFoldDB" id="E3PYD3"/>
<protein>
    <recommendedName>
        <fullName evidence="4">40S ribosomal protein S6</fullName>
    </recommendedName>
</protein>
<evidence type="ECO:0000256" key="2">
    <source>
        <dbReference type="ARBA" id="ARBA00022980"/>
    </source>
</evidence>
<evidence type="ECO:0000256" key="3">
    <source>
        <dbReference type="ARBA" id="ARBA00023274"/>
    </source>
</evidence>
<dbReference type="GO" id="GO:0003735">
    <property type="term" value="F:structural constituent of ribosome"/>
    <property type="evidence" value="ECO:0007669"/>
    <property type="project" value="InterPro"/>
</dbReference>
<dbReference type="InterPro" id="IPR014401">
    <property type="entry name" value="Ribosomal_eS6-like"/>
</dbReference>
<evidence type="ECO:0000256" key="4">
    <source>
        <dbReference type="PIRNR" id="PIRNR002129"/>
    </source>
</evidence>
<dbReference type="EMBL" id="FP565837">
    <property type="protein sequence ID" value="CBH28898.1"/>
    <property type="molecule type" value="Genomic_DNA"/>
</dbReference>
<dbReference type="PIRSF" id="PIRSF002129">
    <property type="entry name" value="Ribosom_S6_euk"/>
    <property type="match status" value="1"/>
</dbReference>
<reference evidence="5" key="1">
    <citation type="submission" date="2009-10" db="EMBL/GenBank/DDBJ databases">
        <authorList>
            <person name="Genoscope - CEA"/>
        </authorList>
    </citation>
    <scope>NUCLEOTIDE SEQUENCE</scope>
    <source>
        <strain evidence="5">Undeen</strain>
    </source>
</reference>
<dbReference type="GO" id="GO:0006412">
    <property type="term" value="P:translation"/>
    <property type="evidence" value="ECO:0007669"/>
    <property type="project" value="InterPro"/>
</dbReference>
<organism evidence="5">
    <name type="scientific">Anncaliia algerae</name>
    <dbReference type="NCBI Taxonomy" id="723287"/>
    <lineage>
        <taxon>Eukaryota</taxon>
        <taxon>Fungi</taxon>
        <taxon>Fungi incertae sedis</taxon>
        <taxon>Microsporidia</taxon>
        <taxon>Tubulinosematoidea</taxon>
        <taxon>Tubulinosematidae</taxon>
        <taxon>Anncaliia</taxon>
    </lineage>
</organism>
<keyword evidence="3 4" id="KW-0687">Ribonucleoprotein</keyword>
<reference evidence="5" key="2">
    <citation type="submission" date="2010-10" db="EMBL/GenBank/DDBJ databases">
        <title>Identification of transcriptional signals in Encephalitozoon cuniculi widespread among Microsporidian phylum: Tool for structural genome annotation.</title>
        <authorList>
            <person name="Peyretaillade E."/>
            <person name="Goncalves O."/>
            <person name="Terrat S."/>
            <person name="Dugat-Bony E."/>
            <person name="Wincker P."/>
            <person name="Cornman R.S."/>
            <person name="Evans J.D."/>
            <person name="Delbac F."/>
            <person name="Peyret P."/>
        </authorList>
    </citation>
    <scope>NUCLEOTIDE SEQUENCE</scope>
    <source>
        <strain evidence="5">Undeen</strain>
    </source>
</reference>
<dbReference type="VEuPathDB" id="MicrosporidiaDB:H312_01338"/>